<dbReference type="InterPro" id="IPR006269">
    <property type="entry name" value="KDO8P_synthase"/>
</dbReference>
<keyword evidence="11" id="KW-1185">Reference proteome</keyword>
<comment type="catalytic activity">
    <reaction evidence="7 8">
        <text>D-arabinose 5-phosphate + phosphoenolpyruvate + H2O = 3-deoxy-alpha-D-manno-2-octulosonate-8-phosphate + phosphate</text>
        <dbReference type="Rhea" id="RHEA:14053"/>
        <dbReference type="ChEBI" id="CHEBI:15377"/>
        <dbReference type="ChEBI" id="CHEBI:43474"/>
        <dbReference type="ChEBI" id="CHEBI:57693"/>
        <dbReference type="ChEBI" id="CHEBI:58702"/>
        <dbReference type="ChEBI" id="CHEBI:85985"/>
        <dbReference type="EC" id="2.5.1.55"/>
    </reaction>
</comment>
<comment type="similarity">
    <text evidence="4 8">Belongs to the KdsA family.</text>
</comment>
<feature type="domain" description="DAHP synthetase I/KDSA" evidence="9">
    <location>
        <begin position="15"/>
        <end position="276"/>
    </location>
</feature>
<comment type="pathway">
    <text evidence="3 8">Carbohydrate biosynthesis; 3-deoxy-D-manno-octulosonate biosynthesis; 3-deoxy-D-manno-octulosonate from D-ribulose 5-phosphate: step 2/3.</text>
</comment>
<dbReference type="Proteomes" id="UP001161391">
    <property type="component" value="Unassembled WGS sequence"/>
</dbReference>
<accession>A0ABQ5VAY7</accession>
<evidence type="ECO:0000256" key="2">
    <source>
        <dbReference type="ARBA" id="ARBA00004756"/>
    </source>
</evidence>
<keyword evidence="5 8" id="KW-0963">Cytoplasm</keyword>
<comment type="subcellular location">
    <subcellularLocation>
        <location evidence="1 8">Cytoplasm</location>
    </subcellularLocation>
</comment>
<comment type="pathway">
    <text evidence="2">Bacterial outer membrane biogenesis; lipopolysaccharide biosynthesis.</text>
</comment>
<organism evidence="10 11">
    <name type="scientific">Algimonas ampicilliniresistens</name>
    <dbReference type="NCBI Taxonomy" id="1298735"/>
    <lineage>
        <taxon>Bacteria</taxon>
        <taxon>Pseudomonadati</taxon>
        <taxon>Pseudomonadota</taxon>
        <taxon>Alphaproteobacteria</taxon>
        <taxon>Maricaulales</taxon>
        <taxon>Robiginitomaculaceae</taxon>
        <taxon>Algimonas</taxon>
    </lineage>
</organism>
<evidence type="ECO:0000256" key="8">
    <source>
        <dbReference type="HAMAP-Rule" id="MF_00056"/>
    </source>
</evidence>
<dbReference type="EC" id="2.5.1.55" evidence="8"/>
<keyword evidence="8" id="KW-0448">Lipopolysaccharide biosynthesis</keyword>
<evidence type="ECO:0000256" key="4">
    <source>
        <dbReference type="ARBA" id="ARBA00010499"/>
    </source>
</evidence>
<evidence type="ECO:0000313" key="11">
    <source>
        <dbReference type="Proteomes" id="UP001161391"/>
    </source>
</evidence>
<dbReference type="NCBIfam" id="NF003543">
    <property type="entry name" value="PRK05198.1"/>
    <property type="match status" value="1"/>
</dbReference>
<dbReference type="InterPro" id="IPR006218">
    <property type="entry name" value="DAHP1/KDSA"/>
</dbReference>
<sequence>MTTFHKVTVPAPSGDVTFANDLPFALFAGPCAMESRDHALFMAERIKAITDKLGIQFIYKTSFDKANRTSASSARGVGLEDALPVFEAVKDAFGVPVLTDIHLPEQCAMVGEVVDVLQIPAFLSRQTDLLVAAAKTGRVIKIKKGQFLAPWDMKNVAQKVIDAGNSNILLTERGASFGYNTLVSDFRGLPTMARDTGLPIIFDATHSVQQPGGQGETSGGQREMVPTLSRAAIAVGVAGIFAETHNDPASAPSDGPNMIPLDLLETYLRELQDIDRIAKGRKNLHFFSE</sequence>
<dbReference type="EMBL" id="BSNK01000002">
    <property type="protein sequence ID" value="GLQ23924.1"/>
    <property type="molecule type" value="Genomic_DNA"/>
</dbReference>
<comment type="caution">
    <text evidence="10">The sequence shown here is derived from an EMBL/GenBank/DDBJ whole genome shotgun (WGS) entry which is preliminary data.</text>
</comment>
<reference evidence="10" key="2">
    <citation type="submission" date="2023-01" db="EMBL/GenBank/DDBJ databases">
        <title>Draft genome sequence of Algimonas ampicilliniresistens strain NBRC 108219.</title>
        <authorList>
            <person name="Sun Q."/>
            <person name="Mori K."/>
        </authorList>
    </citation>
    <scope>NUCLEOTIDE SEQUENCE</scope>
    <source>
        <strain evidence="10">NBRC 108219</strain>
    </source>
</reference>
<dbReference type="HAMAP" id="MF_00056">
    <property type="entry name" value="KDO8P_synth"/>
    <property type="match status" value="1"/>
</dbReference>
<dbReference type="InterPro" id="IPR013785">
    <property type="entry name" value="Aldolase_TIM"/>
</dbReference>
<keyword evidence="6 8" id="KW-0808">Transferase</keyword>
<evidence type="ECO:0000256" key="3">
    <source>
        <dbReference type="ARBA" id="ARBA00004845"/>
    </source>
</evidence>
<evidence type="ECO:0000313" key="10">
    <source>
        <dbReference type="EMBL" id="GLQ23924.1"/>
    </source>
</evidence>
<evidence type="ECO:0000256" key="5">
    <source>
        <dbReference type="ARBA" id="ARBA00022490"/>
    </source>
</evidence>
<reference evidence="10" key="1">
    <citation type="journal article" date="2014" name="Int. J. Syst. Evol. Microbiol.">
        <title>Complete genome of a new Firmicutes species belonging to the dominant human colonic microbiota ('Ruminococcus bicirculans') reveals two chromosomes and a selective capacity to utilize plant glucans.</title>
        <authorList>
            <consortium name="NISC Comparative Sequencing Program"/>
            <person name="Wegmann U."/>
            <person name="Louis P."/>
            <person name="Goesmann A."/>
            <person name="Henrissat B."/>
            <person name="Duncan S.H."/>
            <person name="Flint H.J."/>
        </authorList>
    </citation>
    <scope>NUCLEOTIDE SEQUENCE</scope>
    <source>
        <strain evidence="10">NBRC 108219</strain>
    </source>
</reference>
<dbReference type="PANTHER" id="PTHR21057">
    <property type="entry name" value="PHOSPHO-2-DEHYDRO-3-DEOXYHEPTONATE ALDOLASE"/>
    <property type="match status" value="1"/>
</dbReference>
<evidence type="ECO:0000259" key="9">
    <source>
        <dbReference type="Pfam" id="PF00793"/>
    </source>
</evidence>
<dbReference type="NCBIfam" id="TIGR01362">
    <property type="entry name" value="KDO8P_synth"/>
    <property type="match status" value="1"/>
</dbReference>
<dbReference type="RefSeq" id="WP_284389835.1">
    <property type="nucleotide sequence ID" value="NZ_BSNK01000002.1"/>
</dbReference>
<evidence type="ECO:0000256" key="1">
    <source>
        <dbReference type="ARBA" id="ARBA00004496"/>
    </source>
</evidence>
<dbReference type="Pfam" id="PF00793">
    <property type="entry name" value="DAHP_synth_1"/>
    <property type="match status" value="1"/>
</dbReference>
<evidence type="ECO:0000256" key="6">
    <source>
        <dbReference type="ARBA" id="ARBA00022679"/>
    </source>
</evidence>
<evidence type="ECO:0000256" key="7">
    <source>
        <dbReference type="ARBA" id="ARBA00049112"/>
    </source>
</evidence>
<name>A0ABQ5VAY7_9PROT</name>
<gene>
    <name evidence="8 10" type="primary">kdsA</name>
    <name evidence="10" type="ORF">GCM10007853_17980</name>
</gene>
<dbReference type="Gene3D" id="3.20.20.70">
    <property type="entry name" value="Aldolase class I"/>
    <property type="match status" value="1"/>
</dbReference>
<protein>
    <recommendedName>
        <fullName evidence="8">2-dehydro-3-deoxyphosphooctonate aldolase</fullName>
        <ecNumber evidence="8">2.5.1.55</ecNumber>
    </recommendedName>
    <alternativeName>
        <fullName evidence="8">3-deoxy-D-manno-octulosonic acid 8-phosphate synthase</fullName>
    </alternativeName>
    <alternativeName>
        <fullName evidence="8">KDO-8-phosphate synthase</fullName>
        <shortName evidence="8">KDO 8-P synthase</shortName>
        <shortName evidence="8">KDOPS</shortName>
    </alternativeName>
    <alternativeName>
        <fullName evidence="8">Phospho-2-dehydro-3-deoxyoctonate aldolase</fullName>
    </alternativeName>
</protein>
<proteinExistence type="inferred from homology"/>
<dbReference type="SUPFAM" id="SSF51569">
    <property type="entry name" value="Aldolase"/>
    <property type="match status" value="1"/>
</dbReference>